<dbReference type="InterPro" id="IPR001627">
    <property type="entry name" value="Semap_dom"/>
</dbReference>
<feature type="signal peptide" evidence="3">
    <location>
        <begin position="1"/>
        <end position="24"/>
    </location>
</feature>
<evidence type="ECO:0000313" key="5">
    <source>
        <dbReference type="Ensembl" id="ENSUAMP00000036133.1"/>
    </source>
</evidence>
<dbReference type="Gene3D" id="2.130.10.10">
    <property type="entry name" value="YVTN repeat-like/Quinoprotein amine dehydrogenase"/>
    <property type="match status" value="1"/>
</dbReference>
<dbReference type="GO" id="GO:0001755">
    <property type="term" value="P:neural crest cell migration"/>
    <property type="evidence" value="ECO:0007669"/>
    <property type="project" value="TreeGrafter"/>
</dbReference>
<name>A0A452STM8_URSAM</name>
<reference evidence="5" key="2">
    <citation type="submission" date="2025-08" db="UniProtKB">
        <authorList>
            <consortium name="Ensembl"/>
        </authorList>
    </citation>
    <scope>IDENTIFICATION</scope>
</reference>
<sequence length="449" mass="49725">MPRAPHFMPLLLLLLLLSLPHTQAAFPQDPLPLLTSDLQGTSPLSWFRGLEDDAVVAELGLDFQRFLTLNRTLLVAARDHVFSFDLQAQEEGEGLVPNKYLTWRSQDMENCAVRGKLTVRSGTRPDSETPRIPRTCSLCLQITSLKQEGEELSGQARCPFDATQSNVAIFAEGSLYSATAADFQASDAVVYRSLGPQPPLRSAKYDSKWLREPHFVHALEHGDHVYFFFREVSVEDARLGRVQFSRVARVCKRDMGGSPRALDRHWTSFLKLRLNCSVPGDSTFYFDVLQALTGPVDLYGRPALFGVFTTQTNSIPGSAVCAFYLDDIERGFEGKFKEQRSLDGPWLPVLTLPLPTRLPDLPDDVLTFIKAHPLRLSSRPPPSRLSPTAAILTFKGSCARVSNGALEARALKGQEHGPFLDSESLPGSQPASGLFIDCLSPCPRERSGR</sequence>
<dbReference type="GO" id="GO:0045499">
    <property type="term" value="F:chemorepellent activity"/>
    <property type="evidence" value="ECO:0007669"/>
    <property type="project" value="TreeGrafter"/>
</dbReference>
<dbReference type="GeneTree" id="ENSGT00940000158641"/>
<dbReference type="GO" id="GO:0030335">
    <property type="term" value="P:positive regulation of cell migration"/>
    <property type="evidence" value="ECO:0007669"/>
    <property type="project" value="TreeGrafter"/>
</dbReference>
<organism evidence="5 6">
    <name type="scientific">Ursus americanus</name>
    <name type="common">American black bear</name>
    <name type="synonym">Euarctos americanus</name>
    <dbReference type="NCBI Taxonomy" id="9643"/>
    <lineage>
        <taxon>Eukaryota</taxon>
        <taxon>Metazoa</taxon>
        <taxon>Chordata</taxon>
        <taxon>Craniata</taxon>
        <taxon>Vertebrata</taxon>
        <taxon>Euteleostomi</taxon>
        <taxon>Mammalia</taxon>
        <taxon>Eutheria</taxon>
        <taxon>Laurasiatheria</taxon>
        <taxon>Carnivora</taxon>
        <taxon>Caniformia</taxon>
        <taxon>Ursidae</taxon>
        <taxon>Ursus</taxon>
    </lineage>
</organism>
<dbReference type="InterPro" id="IPR015943">
    <property type="entry name" value="WD40/YVTN_repeat-like_dom_sf"/>
</dbReference>
<feature type="domain" description="Sema" evidence="4">
    <location>
        <begin position="30"/>
        <end position="449"/>
    </location>
</feature>
<dbReference type="Pfam" id="PF01403">
    <property type="entry name" value="Sema"/>
    <property type="match status" value="1"/>
</dbReference>
<dbReference type="PANTHER" id="PTHR11036:SF11">
    <property type="entry name" value="SEMAPHORIN-6C"/>
    <property type="match status" value="1"/>
</dbReference>
<keyword evidence="6" id="KW-1185">Reference proteome</keyword>
<dbReference type="GO" id="GO:0071526">
    <property type="term" value="P:semaphorin-plexin signaling pathway"/>
    <property type="evidence" value="ECO:0007669"/>
    <property type="project" value="TreeGrafter"/>
</dbReference>
<feature type="chain" id="PRO_5019071139" evidence="3">
    <location>
        <begin position="25"/>
        <end position="449"/>
    </location>
</feature>
<dbReference type="GO" id="GO:0007411">
    <property type="term" value="P:axon guidance"/>
    <property type="evidence" value="ECO:0007669"/>
    <property type="project" value="TreeGrafter"/>
</dbReference>
<protein>
    <submittedName>
        <fullName evidence="5">Semaphorin 6C</fullName>
    </submittedName>
</protein>
<dbReference type="PROSITE" id="PS51004">
    <property type="entry name" value="SEMA"/>
    <property type="match status" value="1"/>
</dbReference>
<reference evidence="6" key="1">
    <citation type="submission" date="2016-06" db="EMBL/GenBank/DDBJ databases">
        <title>De novo assembly and RNA-Seq shows season-dependent expression and editing in black bear kidneys.</title>
        <authorList>
            <person name="Korstanje R."/>
            <person name="Srivastava A."/>
            <person name="Sarsani V.K."/>
            <person name="Sheehan S.M."/>
            <person name="Seger R.L."/>
            <person name="Barter M.E."/>
            <person name="Lindqvist C."/>
            <person name="Brody L.C."/>
            <person name="Mullikin J.C."/>
        </authorList>
    </citation>
    <scope>NUCLEOTIDE SEQUENCE [LARGE SCALE GENOMIC DNA]</scope>
</reference>
<dbReference type="SMART" id="SM00630">
    <property type="entry name" value="Sema"/>
    <property type="match status" value="1"/>
</dbReference>
<evidence type="ECO:0000256" key="2">
    <source>
        <dbReference type="PROSITE-ProRule" id="PRU00352"/>
    </source>
</evidence>
<dbReference type="Proteomes" id="UP000291022">
    <property type="component" value="Unassembled WGS sequence"/>
</dbReference>
<comment type="caution">
    <text evidence="2">Lacks conserved residue(s) required for the propagation of feature annotation.</text>
</comment>
<proteinExistence type="predicted"/>
<evidence type="ECO:0000256" key="1">
    <source>
        <dbReference type="ARBA" id="ARBA00023180"/>
    </source>
</evidence>
<gene>
    <name evidence="5" type="primary">SEMA6C</name>
</gene>
<evidence type="ECO:0000256" key="3">
    <source>
        <dbReference type="SAM" id="SignalP"/>
    </source>
</evidence>
<dbReference type="SUPFAM" id="SSF101912">
    <property type="entry name" value="Sema domain"/>
    <property type="match status" value="1"/>
</dbReference>
<keyword evidence="3" id="KW-0732">Signal</keyword>
<evidence type="ECO:0000259" key="4">
    <source>
        <dbReference type="PROSITE" id="PS51004"/>
    </source>
</evidence>
<dbReference type="InterPro" id="IPR027231">
    <property type="entry name" value="Semaphorin"/>
</dbReference>
<dbReference type="GO" id="GO:0030215">
    <property type="term" value="F:semaphorin receptor binding"/>
    <property type="evidence" value="ECO:0007669"/>
    <property type="project" value="InterPro"/>
</dbReference>
<reference evidence="5" key="3">
    <citation type="submission" date="2025-09" db="UniProtKB">
        <authorList>
            <consortium name="Ensembl"/>
        </authorList>
    </citation>
    <scope>IDENTIFICATION</scope>
</reference>
<dbReference type="GO" id="GO:0005886">
    <property type="term" value="C:plasma membrane"/>
    <property type="evidence" value="ECO:0007669"/>
    <property type="project" value="TreeGrafter"/>
</dbReference>
<dbReference type="InterPro" id="IPR036352">
    <property type="entry name" value="Semap_dom_sf"/>
</dbReference>
<dbReference type="PANTHER" id="PTHR11036">
    <property type="entry name" value="SEMAPHORIN"/>
    <property type="match status" value="1"/>
</dbReference>
<evidence type="ECO:0000313" key="6">
    <source>
        <dbReference type="Proteomes" id="UP000291022"/>
    </source>
</evidence>
<dbReference type="AlphaFoldDB" id="A0A452STM8"/>
<dbReference type="Ensembl" id="ENSUAMT00000040213.1">
    <property type="protein sequence ID" value="ENSUAMP00000036133.1"/>
    <property type="gene ID" value="ENSUAMG00000027310.1"/>
</dbReference>
<accession>A0A452STM8</accession>
<keyword evidence="1" id="KW-0325">Glycoprotein</keyword>